<proteinExistence type="predicted"/>
<accession>A0A0K0EE38</accession>
<evidence type="ECO:0000256" key="3">
    <source>
        <dbReference type="SAM" id="SignalP"/>
    </source>
</evidence>
<evidence type="ECO:0000313" key="5">
    <source>
        <dbReference type="WBParaSite" id="SSTP_0000775000.1"/>
    </source>
</evidence>
<evidence type="ECO:0000256" key="2">
    <source>
        <dbReference type="ARBA" id="ARBA00023284"/>
    </source>
</evidence>
<sequence>MLNSFGKFFILFVFILTIRDLMSSTSSDKKVVDDEHDEFETFQNSNIDQEDELDIRDPTSHLSPNHKDPDVMPIHSKKLPPIRFEFCVSCGYKQAFEQFSSVIREKYPSAEIHGENYPPVYWKSLTAQVVGIAKFAFIFLIISGKDPLLMIGISLPALSNWYMNNKISSCMMIFMLSNLIEGMMMSTGAFEIFLGQEKIWSKLESGRVPSPNELLTILAQNLEINGVHGSNSFSQFNFNE</sequence>
<dbReference type="Proteomes" id="UP000035681">
    <property type="component" value="Unplaced"/>
</dbReference>
<protein>
    <submittedName>
        <fullName evidence="5 6">SelT-like protein</fullName>
    </submittedName>
</protein>
<reference evidence="5" key="1">
    <citation type="submission" date="2015-08" db="UniProtKB">
        <authorList>
            <consortium name="WormBaseParasite"/>
        </authorList>
    </citation>
    <scope>IDENTIFICATION</scope>
</reference>
<evidence type="ECO:0000313" key="6">
    <source>
        <dbReference type="WBParaSite" id="TCONS_00009617.p1"/>
    </source>
</evidence>
<evidence type="ECO:0000256" key="1">
    <source>
        <dbReference type="ARBA" id="ARBA00022729"/>
    </source>
</evidence>
<dbReference type="InterPro" id="IPR019389">
    <property type="entry name" value="Selenoprotein_T"/>
</dbReference>
<dbReference type="SUPFAM" id="SSF52833">
    <property type="entry name" value="Thioredoxin-like"/>
    <property type="match status" value="1"/>
</dbReference>
<dbReference type="WBParaSite" id="TCONS_00009617.p1">
    <property type="protein sequence ID" value="TCONS_00009617.p1"/>
    <property type="gene ID" value="XLOC_007401"/>
</dbReference>
<name>A0A0K0EE38_STRER</name>
<dbReference type="InterPro" id="IPR011893">
    <property type="entry name" value="Selenoprotein_Rdx-typ"/>
</dbReference>
<organism evidence="5">
    <name type="scientific">Strongyloides stercoralis</name>
    <name type="common">Threadworm</name>
    <dbReference type="NCBI Taxonomy" id="6248"/>
    <lineage>
        <taxon>Eukaryota</taxon>
        <taxon>Metazoa</taxon>
        <taxon>Ecdysozoa</taxon>
        <taxon>Nematoda</taxon>
        <taxon>Chromadorea</taxon>
        <taxon>Rhabditida</taxon>
        <taxon>Tylenchina</taxon>
        <taxon>Panagrolaimomorpha</taxon>
        <taxon>Strongyloidoidea</taxon>
        <taxon>Strongyloididae</taxon>
        <taxon>Strongyloides</taxon>
    </lineage>
</organism>
<dbReference type="STRING" id="6248.A0A0K0EE38"/>
<dbReference type="PANTHER" id="PTHR13544">
    <property type="entry name" value="SELENOPROTEIN T"/>
    <property type="match status" value="1"/>
</dbReference>
<dbReference type="WBParaSite" id="SSTP_0000775000.1">
    <property type="protein sequence ID" value="SSTP_0000775000.1"/>
    <property type="gene ID" value="SSTP_0000775000"/>
</dbReference>
<dbReference type="Pfam" id="PF10262">
    <property type="entry name" value="Rdx"/>
    <property type="match status" value="1"/>
</dbReference>
<feature type="signal peptide" evidence="3">
    <location>
        <begin position="1"/>
        <end position="23"/>
    </location>
</feature>
<dbReference type="GO" id="GO:0005789">
    <property type="term" value="C:endoplasmic reticulum membrane"/>
    <property type="evidence" value="ECO:0007669"/>
    <property type="project" value="TreeGrafter"/>
</dbReference>
<dbReference type="GO" id="GO:0004791">
    <property type="term" value="F:thioredoxin-disulfide reductase (NADPH) activity"/>
    <property type="evidence" value="ECO:0007669"/>
    <property type="project" value="TreeGrafter"/>
</dbReference>
<dbReference type="AlphaFoldDB" id="A0A0K0EE38"/>
<keyword evidence="4" id="KW-1185">Reference proteome</keyword>
<evidence type="ECO:0000313" key="4">
    <source>
        <dbReference type="Proteomes" id="UP000035681"/>
    </source>
</evidence>
<dbReference type="PANTHER" id="PTHR13544:SF0">
    <property type="entry name" value="THIOREDOXIN REDUCTASE-LIKE SELENOPROTEIN T"/>
    <property type="match status" value="1"/>
</dbReference>
<dbReference type="InterPro" id="IPR036249">
    <property type="entry name" value="Thioredoxin-like_sf"/>
</dbReference>
<dbReference type="GO" id="GO:0045454">
    <property type="term" value="P:cell redox homeostasis"/>
    <property type="evidence" value="ECO:0007669"/>
    <property type="project" value="TreeGrafter"/>
</dbReference>
<dbReference type="Gene3D" id="3.40.30.10">
    <property type="entry name" value="Glutaredoxin"/>
    <property type="match status" value="1"/>
</dbReference>
<feature type="chain" id="PRO_5005327895" evidence="3">
    <location>
        <begin position="24"/>
        <end position="240"/>
    </location>
</feature>
<keyword evidence="1 3" id="KW-0732">Signal</keyword>
<keyword evidence="2" id="KW-0676">Redox-active center</keyword>
<dbReference type="NCBIfam" id="TIGR02174">
    <property type="entry name" value="CXXU_selWTH"/>
    <property type="match status" value="1"/>
</dbReference>